<evidence type="ECO:0000313" key="5">
    <source>
        <dbReference type="EMBL" id="DAE17627.1"/>
    </source>
</evidence>
<dbReference type="EMBL" id="BK015643">
    <property type="protein sequence ID" value="DAE17627.1"/>
    <property type="molecule type" value="Genomic_DNA"/>
</dbReference>
<dbReference type="InterPro" id="IPR036390">
    <property type="entry name" value="WH_DNA-bd_sf"/>
</dbReference>
<dbReference type="CDD" id="cd00090">
    <property type="entry name" value="HTH_ARSR"/>
    <property type="match status" value="1"/>
</dbReference>
<dbReference type="Pfam" id="PF01022">
    <property type="entry name" value="HTH_5"/>
    <property type="match status" value="1"/>
</dbReference>
<dbReference type="SMART" id="SM00418">
    <property type="entry name" value="HTH_ARSR"/>
    <property type="match status" value="1"/>
</dbReference>
<evidence type="ECO:0000259" key="4">
    <source>
        <dbReference type="PROSITE" id="PS50987"/>
    </source>
</evidence>
<evidence type="ECO:0000256" key="1">
    <source>
        <dbReference type="ARBA" id="ARBA00023015"/>
    </source>
</evidence>
<keyword evidence="3" id="KW-0804">Transcription</keyword>
<dbReference type="GO" id="GO:0003677">
    <property type="term" value="F:DNA binding"/>
    <property type="evidence" value="ECO:0007669"/>
    <property type="project" value="UniProtKB-KW"/>
</dbReference>
<accession>A0A8S5QFH7</accession>
<dbReference type="PANTHER" id="PTHR33154:SF28">
    <property type="entry name" value="HTH-TYPE TRANSCRIPTIONAL REGULATOR YGAV-RELATED"/>
    <property type="match status" value="1"/>
</dbReference>
<reference evidence="5" key="1">
    <citation type="journal article" date="2021" name="Proc. Natl. Acad. Sci. U.S.A.">
        <title>A Catalog of Tens of Thousands of Viruses from Human Metagenomes Reveals Hidden Associations with Chronic Diseases.</title>
        <authorList>
            <person name="Tisza M.J."/>
            <person name="Buck C.B."/>
        </authorList>
    </citation>
    <scope>NUCLEOTIDE SEQUENCE</scope>
    <source>
        <strain evidence="5">Ctx0K11</strain>
    </source>
</reference>
<evidence type="ECO:0000256" key="2">
    <source>
        <dbReference type="ARBA" id="ARBA00023125"/>
    </source>
</evidence>
<dbReference type="PANTHER" id="PTHR33154">
    <property type="entry name" value="TRANSCRIPTIONAL REGULATOR, ARSR FAMILY"/>
    <property type="match status" value="1"/>
</dbReference>
<dbReference type="GO" id="GO:0003700">
    <property type="term" value="F:DNA-binding transcription factor activity"/>
    <property type="evidence" value="ECO:0007669"/>
    <property type="project" value="InterPro"/>
</dbReference>
<dbReference type="SUPFAM" id="SSF46785">
    <property type="entry name" value="Winged helix' DNA-binding domain"/>
    <property type="match status" value="1"/>
</dbReference>
<dbReference type="PROSITE" id="PS50987">
    <property type="entry name" value="HTH_ARSR_2"/>
    <property type="match status" value="1"/>
</dbReference>
<dbReference type="InterPro" id="IPR011991">
    <property type="entry name" value="ArsR-like_HTH"/>
</dbReference>
<dbReference type="InterPro" id="IPR036388">
    <property type="entry name" value="WH-like_DNA-bd_sf"/>
</dbReference>
<name>A0A8S5QFH7_9CAUD</name>
<dbReference type="Gene3D" id="1.10.10.10">
    <property type="entry name" value="Winged helix-like DNA-binding domain superfamily/Winged helix DNA-binding domain"/>
    <property type="match status" value="1"/>
</dbReference>
<protein>
    <submittedName>
        <fullName evidence="5">Helix-turn-helix domain protein</fullName>
    </submittedName>
</protein>
<feature type="domain" description="HTH arsR-type" evidence="4">
    <location>
        <begin position="1"/>
        <end position="85"/>
    </location>
</feature>
<dbReference type="PRINTS" id="PR00778">
    <property type="entry name" value="HTHARSR"/>
</dbReference>
<proteinExistence type="predicted"/>
<keyword evidence="1" id="KW-0805">Transcription regulation</keyword>
<evidence type="ECO:0000256" key="3">
    <source>
        <dbReference type="ARBA" id="ARBA00023163"/>
    </source>
</evidence>
<keyword evidence="2" id="KW-0238">DNA-binding</keyword>
<dbReference type="NCBIfam" id="NF033788">
    <property type="entry name" value="HTH_metalloreg"/>
    <property type="match status" value="1"/>
</dbReference>
<dbReference type="InterPro" id="IPR051081">
    <property type="entry name" value="HTH_MetalResp_TranReg"/>
</dbReference>
<organism evidence="5">
    <name type="scientific">Podoviridae sp. ctx0K11</name>
    <dbReference type="NCBI Taxonomy" id="2825287"/>
    <lineage>
        <taxon>Viruses</taxon>
        <taxon>Duplodnaviria</taxon>
        <taxon>Heunggongvirae</taxon>
        <taxon>Uroviricota</taxon>
        <taxon>Caudoviricetes</taxon>
    </lineage>
</organism>
<dbReference type="InterPro" id="IPR001845">
    <property type="entry name" value="HTH_ArsR_DNA-bd_dom"/>
</dbReference>
<sequence>MITNEKIKAIANLTRLKIIKILDKAEELSVGELELKLKMSQSAISQHLAIMRAAGLVKTRRQAQQIFYSVQDEKTAVTATMLLKW</sequence>